<protein>
    <recommendedName>
        <fullName evidence="3">Peptidase M15</fullName>
    </recommendedName>
</protein>
<keyword evidence="2" id="KW-1185">Reference proteome</keyword>
<evidence type="ECO:0000313" key="2">
    <source>
        <dbReference type="Proteomes" id="UP001055580"/>
    </source>
</evidence>
<dbReference type="InterPro" id="IPR009045">
    <property type="entry name" value="Zn_M74/Hedgehog-like"/>
</dbReference>
<evidence type="ECO:0008006" key="3">
    <source>
        <dbReference type="Google" id="ProtNLM"/>
    </source>
</evidence>
<sequence length="203" mass="22791">MKKPQTVAALTDLGRVQLSRTFFMRDFLYSDIASIHGLSNIPDDPDLAIAAGTRLCEGLLEPLQDAFGRIAIRSAYRSAEVNALGNAKNYNCASNERNYSYHIWDRRDASGAMGATACIVVPGFANRFDQPGDWKRLAWWVHDHLPYATMEFFPVRFAFNLGWHEKPVRAIMSHIPNDRGYLTKPGMPNHDGDHSAEWAGILP</sequence>
<accession>A0ABY4TU65</accession>
<gene>
    <name evidence="1" type="ORF">M9980_08950</name>
</gene>
<dbReference type="SUPFAM" id="SSF55166">
    <property type="entry name" value="Hedgehog/DD-peptidase"/>
    <property type="match status" value="1"/>
</dbReference>
<dbReference type="Proteomes" id="UP001055580">
    <property type="component" value="Chromosome"/>
</dbReference>
<organism evidence="1 2">
    <name type="scientific">Sphingomonas donggukensis</name>
    <dbReference type="NCBI Taxonomy" id="2949093"/>
    <lineage>
        <taxon>Bacteria</taxon>
        <taxon>Pseudomonadati</taxon>
        <taxon>Pseudomonadota</taxon>
        <taxon>Alphaproteobacteria</taxon>
        <taxon>Sphingomonadales</taxon>
        <taxon>Sphingomonadaceae</taxon>
        <taxon>Sphingomonas</taxon>
    </lineage>
</organism>
<dbReference type="EMBL" id="CP098401">
    <property type="protein sequence ID" value="URW74704.1"/>
    <property type="molecule type" value="Genomic_DNA"/>
</dbReference>
<reference evidence="1" key="1">
    <citation type="submission" date="2022-05" db="EMBL/GenBank/DDBJ databases">
        <title>Sphingomonas sp. strain RMG20 Genome sequencing and assembly.</title>
        <authorList>
            <person name="Kim I."/>
        </authorList>
    </citation>
    <scope>NUCLEOTIDE SEQUENCE</scope>
    <source>
        <strain evidence="1">RMG20</strain>
    </source>
</reference>
<name>A0ABY4TU65_9SPHN</name>
<proteinExistence type="predicted"/>
<evidence type="ECO:0000313" key="1">
    <source>
        <dbReference type="EMBL" id="URW74704.1"/>
    </source>
</evidence>
<dbReference type="RefSeq" id="WP_250749517.1">
    <property type="nucleotide sequence ID" value="NZ_CP098401.1"/>
</dbReference>